<comment type="caution">
    <text evidence="2">The sequence shown here is derived from an EMBL/GenBank/DDBJ whole genome shotgun (WGS) entry which is preliminary data.</text>
</comment>
<dbReference type="RefSeq" id="WP_132277260.1">
    <property type="nucleotide sequence ID" value="NZ_JAOBST010000007.1"/>
</dbReference>
<organism evidence="2 3">
    <name type="scientific">Extibacter muris</name>
    <dbReference type="NCBI Taxonomy" id="1796622"/>
    <lineage>
        <taxon>Bacteria</taxon>
        <taxon>Bacillati</taxon>
        <taxon>Bacillota</taxon>
        <taxon>Clostridia</taxon>
        <taxon>Lachnospirales</taxon>
        <taxon>Lachnospiraceae</taxon>
        <taxon>Extibacter</taxon>
    </lineage>
</organism>
<evidence type="ECO:0000313" key="2">
    <source>
        <dbReference type="EMBL" id="TDA21886.1"/>
    </source>
</evidence>
<keyword evidence="3" id="KW-1185">Reference proteome</keyword>
<reference evidence="2 3" key="1">
    <citation type="journal article" date="2016" name="Nat. Microbiol.">
        <title>The Mouse Intestinal Bacterial Collection (miBC) provides host-specific insight into cultured diversity and functional potential of the gut microbiota.</title>
        <authorList>
            <person name="Lagkouvardos I."/>
            <person name="Pukall R."/>
            <person name="Abt B."/>
            <person name="Foesel B.U."/>
            <person name="Meier-Kolthoff J.P."/>
            <person name="Kumar N."/>
            <person name="Bresciani A."/>
            <person name="Martinez I."/>
            <person name="Just S."/>
            <person name="Ziegler C."/>
            <person name="Brugiroux S."/>
            <person name="Garzetti D."/>
            <person name="Wenning M."/>
            <person name="Bui T.P."/>
            <person name="Wang J."/>
            <person name="Hugenholtz F."/>
            <person name="Plugge C.M."/>
            <person name="Peterson D.A."/>
            <person name="Hornef M.W."/>
            <person name="Baines J.F."/>
            <person name="Smidt H."/>
            <person name="Walter J."/>
            <person name="Kristiansen K."/>
            <person name="Nielsen H.B."/>
            <person name="Haller D."/>
            <person name="Overmann J."/>
            <person name="Stecher B."/>
            <person name="Clavel T."/>
        </authorList>
    </citation>
    <scope>NUCLEOTIDE SEQUENCE [LARGE SCALE GENOMIC DNA]</scope>
    <source>
        <strain evidence="2 3">DSM 28560</strain>
    </source>
</reference>
<keyword evidence="1" id="KW-0472">Membrane</keyword>
<feature type="transmembrane region" description="Helical" evidence="1">
    <location>
        <begin position="52"/>
        <end position="71"/>
    </location>
</feature>
<evidence type="ECO:0000313" key="3">
    <source>
        <dbReference type="Proteomes" id="UP000295710"/>
    </source>
</evidence>
<keyword evidence="1" id="KW-0812">Transmembrane</keyword>
<sequence length="92" mass="10323">MHNITYIGQQVFVTTNDGEEKLDVIRSQVFSGTVENIGNKIEKEEAGTGSDVIFWIEIIAAAVLAAAYLYAGKLRRERKRRVDSINDMYGVQ</sequence>
<gene>
    <name evidence="2" type="ORF">E1963_08980</name>
</gene>
<dbReference type="Proteomes" id="UP000295710">
    <property type="component" value="Unassembled WGS sequence"/>
</dbReference>
<proteinExistence type="predicted"/>
<dbReference type="AlphaFoldDB" id="A0A4R4FGJ6"/>
<protein>
    <submittedName>
        <fullName evidence="2">Uncharacterized protein</fullName>
    </submittedName>
</protein>
<name>A0A4R4FGJ6_9FIRM</name>
<dbReference type="EMBL" id="SMMX01000006">
    <property type="protein sequence ID" value="TDA21886.1"/>
    <property type="molecule type" value="Genomic_DNA"/>
</dbReference>
<accession>A0A4R4FGJ6</accession>
<evidence type="ECO:0000256" key="1">
    <source>
        <dbReference type="SAM" id="Phobius"/>
    </source>
</evidence>
<keyword evidence="1" id="KW-1133">Transmembrane helix</keyword>